<name>A0A542YK29_9MICO</name>
<reference evidence="4 5" key="1">
    <citation type="submission" date="2019-06" db="EMBL/GenBank/DDBJ databases">
        <title>Sequencing the genomes of 1000 actinobacteria strains.</title>
        <authorList>
            <person name="Klenk H.-P."/>
        </authorList>
    </citation>
    <scope>NUCLEOTIDE SEQUENCE [LARGE SCALE GENOMIC DNA]</scope>
    <source>
        <strain evidence="4 5">DSM 26477</strain>
    </source>
</reference>
<dbReference type="AlphaFoldDB" id="A0A542YK29"/>
<dbReference type="InterPro" id="IPR011528">
    <property type="entry name" value="NERD"/>
</dbReference>
<evidence type="ECO:0000259" key="3">
    <source>
        <dbReference type="Pfam" id="PF08378"/>
    </source>
</evidence>
<dbReference type="EMBL" id="VFOM01000001">
    <property type="protein sequence ID" value="TQL48425.1"/>
    <property type="molecule type" value="Genomic_DNA"/>
</dbReference>
<keyword evidence="5" id="KW-1185">Reference proteome</keyword>
<comment type="caution">
    <text evidence="4">The sequence shown here is derived from an EMBL/GenBank/DDBJ whole genome shotgun (WGS) entry which is preliminary data.</text>
</comment>
<keyword evidence="2" id="KW-0472">Membrane</keyword>
<evidence type="ECO:0000313" key="4">
    <source>
        <dbReference type="EMBL" id="TQL48425.1"/>
    </source>
</evidence>
<dbReference type="OrthoDB" id="5793358at2"/>
<feature type="domain" description="NERD" evidence="3">
    <location>
        <begin position="98"/>
        <end position="159"/>
    </location>
</feature>
<evidence type="ECO:0000313" key="5">
    <source>
        <dbReference type="Proteomes" id="UP000317998"/>
    </source>
</evidence>
<feature type="region of interest" description="Disordered" evidence="1">
    <location>
        <begin position="31"/>
        <end position="58"/>
    </location>
</feature>
<dbReference type="Pfam" id="PF08378">
    <property type="entry name" value="NERD"/>
    <property type="match status" value="1"/>
</dbReference>
<evidence type="ECO:0000256" key="1">
    <source>
        <dbReference type="SAM" id="MobiDB-lite"/>
    </source>
</evidence>
<protein>
    <submittedName>
        <fullName evidence="4">Nuclease-like protein</fullName>
    </submittedName>
</protein>
<proteinExistence type="predicted"/>
<accession>A0A542YK29</accession>
<organism evidence="4 5">
    <name type="scientific">Homoserinimonas aerilata</name>
    <dbReference type="NCBI Taxonomy" id="1162970"/>
    <lineage>
        <taxon>Bacteria</taxon>
        <taxon>Bacillati</taxon>
        <taxon>Actinomycetota</taxon>
        <taxon>Actinomycetes</taxon>
        <taxon>Micrococcales</taxon>
        <taxon>Microbacteriaceae</taxon>
        <taxon>Homoserinimonas</taxon>
    </lineage>
</organism>
<dbReference type="Proteomes" id="UP000317998">
    <property type="component" value="Unassembled WGS sequence"/>
</dbReference>
<keyword evidence="2" id="KW-1133">Transmembrane helix</keyword>
<evidence type="ECO:0000256" key="2">
    <source>
        <dbReference type="SAM" id="Phobius"/>
    </source>
</evidence>
<gene>
    <name evidence="4" type="ORF">FB562_1519</name>
</gene>
<keyword evidence="2" id="KW-0812">Transmembrane</keyword>
<sequence length="310" mass="33515">MRGWRWGPRRGKLKQRCPWWAAGIGRRQVAEQGAMSGSDALNSRRGDQQGGRPAGGTPAASAIEEFLRAQDAVPARSRWARFVGHSPLSEASRPRFWGALGELEVARALDELGAEWTLLYSVPESADGAGVDHVAIGPGGVFTIMTENTSGQSVWISGRTAIVSGHRQPFVRDVELGMGRAEALLSAATGSEVEVVGILALVDPETLAVRELPRDVVVLHSARLSRWLSRRPTVLDADSIQAMAQAAAGERHWRQHPPVIGEVAEQRVRFETLRRDVVRARLVRQLWLLTAALLVTGAIVAVGFAQLAAG</sequence>
<feature type="transmembrane region" description="Helical" evidence="2">
    <location>
        <begin position="286"/>
        <end position="309"/>
    </location>
</feature>